<reference evidence="1 2" key="1">
    <citation type="submission" date="2024-03" db="EMBL/GenBank/DDBJ databases">
        <title>Novel species of the genus Variovorax.</title>
        <authorList>
            <person name="Liu Q."/>
            <person name="Xin Y.-H."/>
        </authorList>
    </citation>
    <scope>NUCLEOTIDE SEQUENCE [LARGE SCALE GENOMIC DNA]</scope>
    <source>
        <strain evidence="1 2">KACC 18501</strain>
    </source>
</reference>
<dbReference type="EMBL" id="JBBKZV010000011">
    <property type="protein sequence ID" value="MEJ8824101.1"/>
    <property type="molecule type" value="Genomic_DNA"/>
</dbReference>
<dbReference type="Proteomes" id="UP001363010">
    <property type="component" value="Unassembled WGS sequence"/>
</dbReference>
<dbReference type="Pfam" id="PF11017">
    <property type="entry name" value="DUF2855"/>
    <property type="match status" value="1"/>
</dbReference>
<evidence type="ECO:0000313" key="2">
    <source>
        <dbReference type="Proteomes" id="UP001363010"/>
    </source>
</evidence>
<protein>
    <submittedName>
        <fullName evidence="1">DUF2855 family protein</fullName>
    </submittedName>
</protein>
<organism evidence="1 2">
    <name type="scientific">Variovorax humicola</name>
    <dbReference type="NCBI Taxonomy" id="1769758"/>
    <lineage>
        <taxon>Bacteria</taxon>
        <taxon>Pseudomonadati</taxon>
        <taxon>Pseudomonadota</taxon>
        <taxon>Betaproteobacteria</taxon>
        <taxon>Burkholderiales</taxon>
        <taxon>Comamonadaceae</taxon>
        <taxon>Variovorax</taxon>
    </lineage>
</organism>
<accession>A0ABU8W223</accession>
<evidence type="ECO:0000313" key="1">
    <source>
        <dbReference type="EMBL" id="MEJ8824101.1"/>
    </source>
</evidence>
<keyword evidence="2" id="KW-1185">Reference proteome</keyword>
<proteinExistence type="predicted"/>
<name>A0ABU8W223_9BURK</name>
<dbReference type="InterPro" id="IPR011032">
    <property type="entry name" value="GroES-like_sf"/>
</dbReference>
<comment type="caution">
    <text evidence="1">The sequence shown here is derived from an EMBL/GenBank/DDBJ whole genome shotgun (WGS) entry which is preliminary data.</text>
</comment>
<dbReference type="RefSeq" id="WP_340365134.1">
    <property type="nucleotide sequence ID" value="NZ_JBBKZV010000011.1"/>
</dbReference>
<dbReference type="SUPFAM" id="SSF50129">
    <property type="entry name" value="GroES-like"/>
    <property type="match status" value="1"/>
</dbReference>
<dbReference type="InterPro" id="IPR021276">
    <property type="entry name" value="DUF2855"/>
</dbReference>
<sequence>MSTTTLLTRKEALATTRLRTTADAPIAAGQVRVRIDAFALTANNITYAAFGAAMNYWEFFPSHEEGWGVIPVWGFGTVVQSLNPGVAVGERLYGYFPMADQVVLQADRLRPESFVDAAAHRAELHAVYNRYMRCSADPIYTADSEDVQALLRPLFTTSWLIDDFLAENDFFGADTVLLSSASSKTAYGTAFMLAQRPGIDVIGLTSPGNKLFCESLGCYSRVVGYDELDQIPTDAACVYVDFAGNAAMRLEIHTRFVNLKYSGSIGGTHVEHLGGAKDLPGPRATLFFAPAQIKKRTEEWGAAGLGEKLLTSWRAFIAQVTDPAAPWLVADHHRGPEAVQAAYLEVLGGRSHPRVGHMLSLIKGKAA</sequence>
<gene>
    <name evidence="1" type="ORF">WKW80_19045</name>
</gene>